<dbReference type="Proteomes" id="UP000243499">
    <property type="component" value="Chromosome 8"/>
</dbReference>
<dbReference type="EMBL" id="CM008053">
    <property type="protein sequence ID" value="PAN41677.1"/>
    <property type="molecule type" value="Genomic_DNA"/>
</dbReference>
<protein>
    <recommendedName>
        <fullName evidence="2">FBD domain-containing protein</fullName>
    </recommendedName>
</protein>
<dbReference type="SUPFAM" id="SSF52047">
    <property type="entry name" value="RNI-like"/>
    <property type="match status" value="1"/>
</dbReference>
<dbReference type="InterPro" id="IPR032675">
    <property type="entry name" value="LRR_dom_sf"/>
</dbReference>
<dbReference type="PANTHER" id="PTHR34223">
    <property type="entry name" value="OS11G0201299 PROTEIN"/>
    <property type="match status" value="1"/>
</dbReference>
<dbReference type="Gramene" id="PAN41677">
    <property type="protein sequence ID" value="PAN41677"/>
    <property type="gene ID" value="PAHAL_8G062700"/>
</dbReference>
<proteinExistence type="predicted"/>
<reference evidence="1" key="1">
    <citation type="submission" date="2018-04" db="EMBL/GenBank/DDBJ databases">
        <title>WGS assembly of Panicum hallii.</title>
        <authorList>
            <person name="Lovell J."/>
            <person name="Jenkins J."/>
            <person name="Lowry D."/>
            <person name="Mamidi S."/>
            <person name="Sreedasyam A."/>
            <person name="Weng X."/>
            <person name="Barry K."/>
            <person name="Bonette J."/>
            <person name="Campitelli B."/>
            <person name="Daum C."/>
            <person name="Gordon S."/>
            <person name="Gould B."/>
            <person name="Lipzen A."/>
            <person name="Macqueen A."/>
            <person name="Palacio-Mejia J."/>
            <person name="Plott C."/>
            <person name="Shakirov E."/>
            <person name="Shu S."/>
            <person name="Yoshinaga Y."/>
            <person name="Zane M."/>
            <person name="Rokhsar D."/>
            <person name="Grimwood J."/>
            <person name="Schmutz J."/>
            <person name="Juenger T."/>
        </authorList>
    </citation>
    <scope>NUCLEOTIDE SEQUENCE [LARGE SCALE GENOMIC DNA]</scope>
    <source>
        <strain evidence="1">FIL2</strain>
    </source>
</reference>
<accession>A0A2S3ID49</accession>
<dbReference type="InterPro" id="IPR053197">
    <property type="entry name" value="F-box_SCFL_complex_component"/>
</dbReference>
<dbReference type="AlphaFoldDB" id="A0A2S3ID49"/>
<evidence type="ECO:0008006" key="2">
    <source>
        <dbReference type="Google" id="ProtNLM"/>
    </source>
</evidence>
<gene>
    <name evidence="1" type="ORF">PAHAL_8G062700</name>
</gene>
<name>A0A2S3ID49_9POAL</name>
<sequence length="295" mass="33351">MRLWVRYALQCKVQELRLSIHGKSPAFLRPEDPPLASRHLTRLSLHGLVFSDDFLDLSRCPVLQYLHIADCSFRCAERISLQSLKYLNITRGMFNRSFRTRIHTPNLASLLLHVTYGRAPVLERMPLLVRALLVISGDCNCDCCSRSINGDCGDESCNGCIRNDTSSVLLHGISQARTLVLAAGAEMFIFRRDLKWCPTFSRLKTLSLNENWCVPDVHPLACTLQHSPVLEKLSLSLFYKLQGFNVTMKGRIDPEELPPTISAQINRVEVTCGVVDERATKVLKFLSKLNISFSF</sequence>
<organism evidence="1">
    <name type="scientific">Panicum hallii</name>
    <dbReference type="NCBI Taxonomy" id="206008"/>
    <lineage>
        <taxon>Eukaryota</taxon>
        <taxon>Viridiplantae</taxon>
        <taxon>Streptophyta</taxon>
        <taxon>Embryophyta</taxon>
        <taxon>Tracheophyta</taxon>
        <taxon>Spermatophyta</taxon>
        <taxon>Magnoliopsida</taxon>
        <taxon>Liliopsida</taxon>
        <taxon>Poales</taxon>
        <taxon>Poaceae</taxon>
        <taxon>PACMAD clade</taxon>
        <taxon>Panicoideae</taxon>
        <taxon>Panicodae</taxon>
        <taxon>Paniceae</taxon>
        <taxon>Panicinae</taxon>
        <taxon>Panicum</taxon>
        <taxon>Panicum sect. Panicum</taxon>
    </lineage>
</organism>
<dbReference type="Gene3D" id="3.80.10.10">
    <property type="entry name" value="Ribonuclease Inhibitor"/>
    <property type="match status" value="1"/>
</dbReference>
<evidence type="ECO:0000313" key="1">
    <source>
        <dbReference type="EMBL" id="PAN41677.1"/>
    </source>
</evidence>
<dbReference type="PANTHER" id="PTHR34223:SF115">
    <property type="entry name" value="F-BOX DOMAIN-CONTAINING PROTEIN"/>
    <property type="match status" value="1"/>
</dbReference>